<feature type="transmembrane region" description="Helical" evidence="1">
    <location>
        <begin position="12"/>
        <end position="31"/>
    </location>
</feature>
<name>A0A2Z6NH83_TRISU</name>
<keyword evidence="3" id="KW-1185">Reference proteome</keyword>
<reference evidence="3" key="1">
    <citation type="journal article" date="2017" name="Front. Plant Sci.">
        <title>Climate Clever Clovers: New Paradigm to Reduce the Environmental Footprint of Ruminants by Breeding Low Methanogenic Forages Utilizing Haplotype Variation.</title>
        <authorList>
            <person name="Kaur P."/>
            <person name="Appels R."/>
            <person name="Bayer P.E."/>
            <person name="Keeble-Gagnere G."/>
            <person name="Wang J."/>
            <person name="Hirakawa H."/>
            <person name="Shirasawa K."/>
            <person name="Vercoe P."/>
            <person name="Stefanova K."/>
            <person name="Durmic Z."/>
            <person name="Nichols P."/>
            <person name="Revell C."/>
            <person name="Isobe S.N."/>
            <person name="Edwards D."/>
            <person name="Erskine W."/>
        </authorList>
    </citation>
    <scope>NUCLEOTIDE SEQUENCE [LARGE SCALE GENOMIC DNA]</scope>
    <source>
        <strain evidence="3">cv. Daliak</strain>
    </source>
</reference>
<gene>
    <name evidence="2" type="ORF">TSUD_274770</name>
</gene>
<keyword evidence="1" id="KW-1133">Transmembrane helix</keyword>
<evidence type="ECO:0000256" key="1">
    <source>
        <dbReference type="SAM" id="Phobius"/>
    </source>
</evidence>
<dbReference type="EMBL" id="DF973583">
    <property type="protein sequence ID" value="GAU35275.1"/>
    <property type="molecule type" value="Genomic_DNA"/>
</dbReference>
<feature type="transmembrane region" description="Helical" evidence="1">
    <location>
        <begin position="74"/>
        <end position="91"/>
    </location>
</feature>
<organism evidence="2 3">
    <name type="scientific">Trifolium subterraneum</name>
    <name type="common">Subterranean clover</name>
    <dbReference type="NCBI Taxonomy" id="3900"/>
    <lineage>
        <taxon>Eukaryota</taxon>
        <taxon>Viridiplantae</taxon>
        <taxon>Streptophyta</taxon>
        <taxon>Embryophyta</taxon>
        <taxon>Tracheophyta</taxon>
        <taxon>Spermatophyta</taxon>
        <taxon>Magnoliopsida</taxon>
        <taxon>eudicotyledons</taxon>
        <taxon>Gunneridae</taxon>
        <taxon>Pentapetalae</taxon>
        <taxon>rosids</taxon>
        <taxon>fabids</taxon>
        <taxon>Fabales</taxon>
        <taxon>Fabaceae</taxon>
        <taxon>Papilionoideae</taxon>
        <taxon>50 kb inversion clade</taxon>
        <taxon>NPAAA clade</taxon>
        <taxon>Hologalegina</taxon>
        <taxon>IRL clade</taxon>
        <taxon>Trifolieae</taxon>
        <taxon>Trifolium</taxon>
    </lineage>
</organism>
<proteinExistence type="predicted"/>
<protein>
    <submittedName>
        <fullName evidence="2">Uncharacterized protein</fullName>
    </submittedName>
</protein>
<dbReference type="Proteomes" id="UP000242715">
    <property type="component" value="Unassembled WGS sequence"/>
</dbReference>
<dbReference type="AlphaFoldDB" id="A0A2Z6NH83"/>
<feature type="transmembrane region" description="Helical" evidence="1">
    <location>
        <begin position="43"/>
        <end position="62"/>
    </location>
</feature>
<feature type="transmembrane region" description="Helical" evidence="1">
    <location>
        <begin position="97"/>
        <end position="118"/>
    </location>
</feature>
<sequence>MARTKTTIPTLTWISFYHMLLLSFSVTVQLIPGHEPFKAIPIYQLLLAQATCFEIFFVLAFLRAVPNRDTELEFEFFSLMLGNMIMASLMAGMVDYIMAVFAFTFWFVAIMIGTYLFMSQPDQAANSATVLVNRLKDETNALLKTVDDLDKWYANP</sequence>
<evidence type="ECO:0000313" key="3">
    <source>
        <dbReference type="Proteomes" id="UP000242715"/>
    </source>
</evidence>
<keyword evidence="1" id="KW-0812">Transmembrane</keyword>
<accession>A0A2Z6NH83</accession>
<keyword evidence="1" id="KW-0472">Membrane</keyword>
<evidence type="ECO:0000313" key="2">
    <source>
        <dbReference type="EMBL" id="GAU35275.1"/>
    </source>
</evidence>